<accession>A0A084U461</accession>
<dbReference type="PANTHER" id="PTHR38451:SF1">
    <property type="entry name" value="TRNA (ADENINE(22)-N(1))-METHYLTRANSFERASE"/>
    <property type="match status" value="1"/>
</dbReference>
<comment type="caution">
    <text evidence="1">The sequence shown here is derived from an EMBL/GenBank/DDBJ whole genome shotgun (WGS) entry which is preliminary data.</text>
</comment>
<protein>
    <submittedName>
        <fullName evidence="1">Putative SAM-dependent methyltransferase</fullName>
    </submittedName>
</protein>
<keyword evidence="1" id="KW-0808">Transferase</keyword>
<dbReference type="InterPro" id="IPR006901">
    <property type="entry name" value="TrmK"/>
</dbReference>
<gene>
    <name evidence="1" type="ORF">P271_605</name>
</gene>
<dbReference type="Pfam" id="PF04816">
    <property type="entry name" value="TrmK"/>
    <property type="match status" value="1"/>
</dbReference>
<proteinExistence type="predicted"/>
<dbReference type="Gene3D" id="3.40.50.150">
    <property type="entry name" value="Vaccinia Virus protein VP39"/>
    <property type="match status" value="1"/>
</dbReference>
<dbReference type="RefSeq" id="WP_036451600.1">
    <property type="nucleotide sequence ID" value="NZ_AWQU01000066.1"/>
</dbReference>
<name>A0A084U461_MALIO</name>
<dbReference type="InterPro" id="IPR029063">
    <property type="entry name" value="SAM-dependent_MTases_sf"/>
</dbReference>
<dbReference type="PANTHER" id="PTHR38451">
    <property type="entry name" value="TRNA (ADENINE(22)-N(1))-METHYLTRANSFERASE"/>
    <property type="match status" value="1"/>
</dbReference>
<dbReference type="GO" id="GO:0032259">
    <property type="term" value="P:methylation"/>
    <property type="evidence" value="ECO:0007669"/>
    <property type="project" value="UniProtKB-KW"/>
</dbReference>
<evidence type="ECO:0000313" key="2">
    <source>
        <dbReference type="Proteomes" id="UP000028523"/>
    </source>
</evidence>
<organism evidence="1 2">
    <name type="scientific">Malacoplasma iowae DK-CPA</name>
    <dbReference type="NCBI Taxonomy" id="1394179"/>
    <lineage>
        <taxon>Bacteria</taxon>
        <taxon>Bacillati</taxon>
        <taxon>Mycoplasmatota</taxon>
        <taxon>Mycoplasmoidales</taxon>
        <taxon>Mycoplasmoidaceae</taxon>
        <taxon>Malacoplasma</taxon>
    </lineage>
</organism>
<dbReference type="AlphaFoldDB" id="A0A084U461"/>
<dbReference type="GO" id="GO:0160105">
    <property type="term" value="F:tRNA (adenine(22)-N1)-methyltransferase activity"/>
    <property type="evidence" value="ECO:0007669"/>
    <property type="project" value="InterPro"/>
</dbReference>
<dbReference type="EMBL" id="AWQU01000066">
    <property type="protein sequence ID" value="KFB07747.1"/>
    <property type="molecule type" value="Genomic_DNA"/>
</dbReference>
<sequence>MRINEIANLIKDANICVDVGSDHANLSIILAKENKAKIIYNIEKNSAPLQNSINNTKSYSNIKNVKSDGFKSFDSSLLIDYCTISGMGANTIVEILDGCKNKINNIIVCPNNNYQLIREWAKNNKWKIKYEKTIIANKIYYEIIWLTKTQGKKVLFKNQCLFGIRSIKKNDSLFIEKLKNEYESENINFFKNKNYKKYKYLKKVKRYLEKYES</sequence>
<keyword evidence="2" id="KW-1185">Reference proteome</keyword>
<dbReference type="Proteomes" id="UP000028523">
    <property type="component" value="Unassembled WGS sequence"/>
</dbReference>
<keyword evidence="1" id="KW-0489">Methyltransferase</keyword>
<evidence type="ECO:0000313" key="1">
    <source>
        <dbReference type="EMBL" id="KFB07747.1"/>
    </source>
</evidence>
<reference evidence="1 2" key="1">
    <citation type="journal article" date="2014" name="PLoS ONE">
        <title>Reduction of Hydrogen Peroxide Accumulation and Toxicity by a Catalase from Mycoplasma iowae.</title>
        <authorList>
            <person name="Pritchard R.E."/>
            <person name="Prassinos A.J."/>
            <person name="Osborne J.D."/>
            <person name="Raviv Z."/>
            <person name="Balish M.F."/>
        </authorList>
    </citation>
    <scope>NUCLEOTIDE SEQUENCE [LARGE SCALE GENOMIC DNA]</scope>
    <source>
        <strain evidence="1 2">DK-CPA</strain>
    </source>
</reference>